<evidence type="ECO:0000259" key="2">
    <source>
        <dbReference type="Pfam" id="PF20516"/>
    </source>
</evidence>
<feature type="region of interest" description="Disordered" evidence="1">
    <location>
        <begin position="35"/>
        <end position="94"/>
    </location>
</feature>
<sequence length="461" mass="51743">MQLDQQRVVDRLEALPASPSGEPAIVLDDRRYHLRRPLGGNHSRSMPNNTDPQGDDESLHPGKKQRNIPNTLPLPPRVASSRSPHSAHAHDLSVPPVLFPPPPIATEPQVDWLSWQPSLTASLPSRSRTSTQNTSVSRDISWSPVKKVTDLSGARPKIIFNGCLEDVPKEVDALLERFQNVFQKKHLTPSGLKGDITALEHNVFYQTSGIHVFTTAAVTAQDRETLKELTRIRDNARSCHRPAKPAPSWHEEVFRPLLDHAVRLENMFAEAQVQVENITTVPVSPQFLPVGVDDMPSQAKRVDYAIYLSQDQDQVETIRSRLEARNMAARLRYALKTKTDEPGGVSARAQLAIWMAGLRNRLESLMRPGRQGDEMDPYVSAAASVAPIYLKPTPCVMVQGYEWKMYWCCVSKRGKTILHGPTELGTTQNILGTYCILAGLRELIKYGRDEYAVWFMENCLW</sequence>
<dbReference type="InterPro" id="IPR046797">
    <property type="entry name" value="PDDEXK_12"/>
</dbReference>
<evidence type="ECO:0000256" key="1">
    <source>
        <dbReference type="SAM" id="MobiDB-lite"/>
    </source>
</evidence>
<name>A0AAN6N488_9PEZI</name>
<keyword evidence="4" id="KW-1185">Reference proteome</keyword>
<dbReference type="Proteomes" id="UP001303473">
    <property type="component" value="Unassembled WGS sequence"/>
</dbReference>
<proteinExistence type="predicted"/>
<evidence type="ECO:0000313" key="4">
    <source>
        <dbReference type="Proteomes" id="UP001303473"/>
    </source>
</evidence>
<dbReference type="Pfam" id="PF20516">
    <property type="entry name" value="PDDEXK_12"/>
    <property type="match status" value="1"/>
</dbReference>
<feature type="domain" description="PD-(D/E)XK nuclease-like" evidence="2">
    <location>
        <begin position="221"/>
        <end position="451"/>
    </location>
</feature>
<dbReference type="AlphaFoldDB" id="A0AAN6N488"/>
<feature type="compositionally biased region" description="Polar residues" evidence="1">
    <location>
        <begin position="42"/>
        <end position="52"/>
    </location>
</feature>
<organism evidence="3 4">
    <name type="scientific">Diplogelasinospora grovesii</name>
    <dbReference type="NCBI Taxonomy" id="303347"/>
    <lineage>
        <taxon>Eukaryota</taxon>
        <taxon>Fungi</taxon>
        <taxon>Dikarya</taxon>
        <taxon>Ascomycota</taxon>
        <taxon>Pezizomycotina</taxon>
        <taxon>Sordariomycetes</taxon>
        <taxon>Sordariomycetidae</taxon>
        <taxon>Sordariales</taxon>
        <taxon>Diplogelasinosporaceae</taxon>
        <taxon>Diplogelasinospora</taxon>
    </lineage>
</organism>
<gene>
    <name evidence="3" type="ORF">QBC46DRAFT_356927</name>
</gene>
<reference evidence="4" key="1">
    <citation type="journal article" date="2023" name="Mol. Phylogenet. Evol.">
        <title>Genome-scale phylogeny and comparative genomics of the fungal order Sordariales.</title>
        <authorList>
            <person name="Hensen N."/>
            <person name="Bonometti L."/>
            <person name="Westerberg I."/>
            <person name="Brannstrom I.O."/>
            <person name="Guillou S."/>
            <person name="Cros-Aarteil S."/>
            <person name="Calhoun S."/>
            <person name="Haridas S."/>
            <person name="Kuo A."/>
            <person name="Mondo S."/>
            <person name="Pangilinan J."/>
            <person name="Riley R."/>
            <person name="LaButti K."/>
            <person name="Andreopoulos B."/>
            <person name="Lipzen A."/>
            <person name="Chen C."/>
            <person name="Yan M."/>
            <person name="Daum C."/>
            <person name="Ng V."/>
            <person name="Clum A."/>
            <person name="Steindorff A."/>
            <person name="Ohm R.A."/>
            <person name="Martin F."/>
            <person name="Silar P."/>
            <person name="Natvig D.O."/>
            <person name="Lalanne C."/>
            <person name="Gautier V."/>
            <person name="Ament-Velasquez S.L."/>
            <person name="Kruys A."/>
            <person name="Hutchinson M.I."/>
            <person name="Powell A.J."/>
            <person name="Barry K."/>
            <person name="Miller A.N."/>
            <person name="Grigoriev I.V."/>
            <person name="Debuchy R."/>
            <person name="Gladieux P."/>
            <person name="Hiltunen Thoren M."/>
            <person name="Johannesson H."/>
        </authorList>
    </citation>
    <scope>NUCLEOTIDE SEQUENCE [LARGE SCALE GENOMIC DNA]</scope>
    <source>
        <strain evidence="4">CBS 340.73</strain>
    </source>
</reference>
<protein>
    <recommendedName>
        <fullName evidence="2">PD-(D/E)XK nuclease-like domain-containing protein</fullName>
    </recommendedName>
</protein>
<evidence type="ECO:0000313" key="3">
    <source>
        <dbReference type="EMBL" id="KAK3937107.1"/>
    </source>
</evidence>
<dbReference type="EMBL" id="MU853863">
    <property type="protein sequence ID" value="KAK3937107.1"/>
    <property type="molecule type" value="Genomic_DNA"/>
</dbReference>
<accession>A0AAN6N488</accession>
<feature type="compositionally biased region" description="Low complexity" evidence="1">
    <location>
        <begin position="77"/>
        <end position="86"/>
    </location>
</feature>
<comment type="caution">
    <text evidence="3">The sequence shown here is derived from an EMBL/GenBank/DDBJ whole genome shotgun (WGS) entry which is preliminary data.</text>
</comment>